<accession>A0A5J4VHY0</accession>
<dbReference type="AlphaFoldDB" id="A0A5J4VHY0"/>
<sequence>MKIESTDMKTRSHARARLPEVTNTEECTQGSTKIKIQSLSKSQKSSLIGGMCLNLNDLQTKFHNAINYKWSNVRLYLHPPIQILDRVSAKMKYDKALKILIAPIWPGQSWYTKLKNLSIKFLFLGQSDSILEMGQRMKDNDQKLPPGNAGAFLLDLSQTQDEIYFWDRTEDNSRISIFNTALSINRTGKARANDIAKQLTNIQGQSNNKRLNYVSEQRDEMRREGDNQQLSSSPRETGL</sequence>
<protein>
    <submittedName>
        <fullName evidence="2">Uncharacterized protein</fullName>
    </submittedName>
</protein>
<evidence type="ECO:0000313" key="3">
    <source>
        <dbReference type="Proteomes" id="UP000324800"/>
    </source>
</evidence>
<reference evidence="2 3" key="1">
    <citation type="submission" date="2019-03" db="EMBL/GenBank/DDBJ databases">
        <title>Single cell metagenomics reveals metabolic interactions within the superorganism composed of flagellate Streblomastix strix and complex community of Bacteroidetes bacteria on its surface.</title>
        <authorList>
            <person name="Treitli S.C."/>
            <person name="Kolisko M."/>
            <person name="Husnik F."/>
            <person name="Keeling P."/>
            <person name="Hampl V."/>
        </authorList>
    </citation>
    <scope>NUCLEOTIDE SEQUENCE [LARGE SCALE GENOMIC DNA]</scope>
    <source>
        <strain evidence="2">ST1C</strain>
    </source>
</reference>
<comment type="caution">
    <text evidence="2">The sequence shown here is derived from an EMBL/GenBank/DDBJ whole genome shotgun (WGS) entry which is preliminary data.</text>
</comment>
<name>A0A5J4VHY0_9EUKA</name>
<feature type="region of interest" description="Disordered" evidence="1">
    <location>
        <begin position="1"/>
        <end position="24"/>
    </location>
</feature>
<feature type="region of interest" description="Disordered" evidence="1">
    <location>
        <begin position="218"/>
        <end position="239"/>
    </location>
</feature>
<dbReference type="Proteomes" id="UP000324800">
    <property type="component" value="Unassembled WGS sequence"/>
</dbReference>
<evidence type="ECO:0000313" key="2">
    <source>
        <dbReference type="EMBL" id="KAA6381939.1"/>
    </source>
</evidence>
<feature type="compositionally biased region" description="Basic and acidic residues" evidence="1">
    <location>
        <begin position="1"/>
        <end position="10"/>
    </location>
</feature>
<proteinExistence type="predicted"/>
<organism evidence="2 3">
    <name type="scientific">Streblomastix strix</name>
    <dbReference type="NCBI Taxonomy" id="222440"/>
    <lineage>
        <taxon>Eukaryota</taxon>
        <taxon>Metamonada</taxon>
        <taxon>Preaxostyla</taxon>
        <taxon>Oxymonadida</taxon>
        <taxon>Streblomastigidae</taxon>
        <taxon>Streblomastix</taxon>
    </lineage>
</organism>
<feature type="compositionally biased region" description="Polar residues" evidence="1">
    <location>
        <begin position="227"/>
        <end position="239"/>
    </location>
</feature>
<gene>
    <name evidence="2" type="ORF">EZS28_022535</name>
</gene>
<evidence type="ECO:0000256" key="1">
    <source>
        <dbReference type="SAM" id="MobiDB-lite"/>
    </source>
</evidence>
<dbReference type="EMBL" id="SNRW01007048">
    <property type="protein sequence ID" value="KAA6381939.1"/>
    <property type="molecule type" value="Genomic_DNA"/>
</dbReference>